<dbReference type="PANTHER" id="PTHR47245">
    <property type="entry name" value="PEPTIDYLPROLYL ISOMERASE"/>
    <property type="match status" value="1"/>
</dbReference>
<dbReference type="PANTHER" id="PTHR47245:SF2">
    <property type="entry name" value="PEPTIDYL-PROLYL CIS-TRANS ISOMERASE HP_0175-RELATED"/>
    <property type="match status" value="1"/>
</dbReference>
<dbReference type="InterPro" id="IPR000297">
    <property type="entry name" value="PPIase_PpiC"/>
</dbReference>
<dbReference type="EMBL" id="JACXXH010000004">
    <property type="protein sequence ID" value="MBD3863647.1"/>
    <property type="molecule type" value="Genomic_DNA"/>
</dbReference>
<evidence type="ECO:0000256" key="2">
    <source>
        <dbReference type="SAM" id="SignalP"/>
    </source>
</evidence>
<evidence type="ECO:0000259" key="3">
    <source>
        <dbReference type="PROSITE" id="PS50198"/>
    </source>
</evidence>
<keyword evidence="1" id="KW-0697">Rotamase</keyword>
<name>A0ABR8LZH6_9FLAO</name>
<evidence type="ECO:0000313" key="4">
    <source>
        <dbReference type="EMBL" id="MBD3863647.1"/>
    </source>
</evidence>
<keyword evidence="2" id="KW-0732">Signal</keyword>
<dbReference type="Gene3D" id="1.10.4030.10">
    <property type="entry name" value="Porin chaperone SurA, peptide-binding domain"/>
    <property type="match status" value="1"/>
</dbReference>
<evidence type="ECO:0000256" key="1">
    <source>
        <dbReference type="PROSITE-ProRule" id="PRU00278"/>
    </source>
</evidence>
<feature type="signal peptide" evidence="2">
    <location>
        <begin position="1"/>
        <end position="20"/>
    </location>
</feature>
<dbReference type="InterPro" id="IPR046357">
    <property type="entry name" value="PPIase_dom_sf"/>
</dbReference>
<feature type="domain" description="PpiC" evidence="3">
    <location>
        <begin position="120"/>
        <end position="219"/>
    </location>
</feature>
<feature type="domain" description="PpiC" evidence="3">
    <location>
        <begin position="224"/>
        <end position="323"/>
    </location>
</feature>
<dbReference type="SUPFAM" id="SSF54534">
    <property type="entry name" value="FKBP-like"/>
    <property type="match status" value="2"/>
</dbReference>
<dbReference type="Pfam" id="PF00639">
    <property type="entry name" value="Rotamase"/>
    <property type="match status" value="2"/>
</dbReference>
<dbReference type="Proteomes" id="UP000627521">
    <property type="component" value="Unassembled WGS sequence"/>
</dbReference>
<gene>
    <name evidence="4" type="ORF">IEG06_09290</name>
</gene>
<dbReference type="PROSITE" id="PS50198">
    <property type="entry name" value="PPIC_PPIASE_2"/>
    <property type="match status" value="2"/>
</dbReference>
<dbReference type="Gene3D" id="3.10.50.40">
    <property type="match status" value="3"/>
</dbReference>
<feature type="chain" id="PRO_5047445678" evidence="2">
    <location>
        <begin position="21"/>
        <end position="644"/>
    </location>
</feature>
<organism evidence="4 5">
    <name type="scientific">Olleya marilimosa</name>
    <dbReference type="NCBI Taxonomy" id="272164"/>
    <lineage>
        <taxon>Bacteria</taxon>
        <taxon>Pseudomonadati</taxon>
        <taxon>Bacteroidota</taxon>
        <taxon>Flavobacteriia</taxon>
        <taxon>Flavobacteriales</taxon>
        <taxon>Flavobacteriaceae</taxon>
    </lineage>
</organism>
<accession>A0ABR8LZH6</accession>
<dbReference type="Pfam" id="PF13145">
    <property type="entry name" value="Rotamase_2"/>
    <property type="match status" value="1"/>
</dbReference>
<sequence>MNILRITFLSFFFSCLFVNAQTNTVLFTVDDVPVYTSEFKRVYSKNLDLVKDDSQKDIDNYLDLFVKYKLKIAEAKALGMDQKPNYLREFSSYKSQLAKNYLNDSKVTDQLIEEAYQRLQTEVDANHILVKIDENASPKDTLLAYQEIQKLRGRAINEGFEVVKKDVHNGQTLFAEALGFFTAFKMVYPFENAAYNTAVGQWSQPFRTQFGYHVVFVNNKRKNRGDVTVAHIMLAGDKAEQTTESSINEIYKRIKQGEDFSALAKQFSDDKSSSSNGGKLNTFSAGQLSSKIFEEQAFALSNVGDISKPFKSEFGYHIIKLIDKKGIQSFEELELELKNKIKRDSRSKVINDKRVENLLKAYNVNLTAVDLSPFVSILNDDYFSSSWTIPSTFKGDETLLTIGTKQILQIEFAEFLFKSQRRRQAKVPLNQLVDDNFKVFVETNLKAYQEENLESENQEYAQILSEYRDGLLLFDLMENQIWNAAKQDSLGLLAYYNNHKSNYYYDTRVDAIVASSAKKSVIKKVSKLLKQNWSTDNIKKQINVDNQINVSFIIDTLDATHQALPKGLNLKAGVSNVFKHNDAYSVVKVNSVLPKTQKTFEQAKGSVVSDFQEQKEKDWLLDLTNKYKVTINTEALQQVKEELK</sequence>
<proteinExistence type="predicted"/>
<keyword evidence="1 4" id="KW-0413">Isomerase</keyword>
<dbReference type="InterPro" id="IPR050245">
    <property type="entry name" value="PrsA_foldase"/>
</dbReference>
<reference evidence="4 5" key="1">
    <citation type="submission" date="2020-09" db="EMBL/GenBank/DDBJ databases">
        <title>Bacillus nautilus sp. nov., Chryseoglobus crepusculi sp. nov, and Psychrobacter noctis sp. nov., isolated from deep-sea sponges from the equatorial Atlantic.</title>
        <authorList>
            <person name="Stennett H.L."/>
            <person name="Williams S.E."/>
        </authorList>
    </citation>
    <scope>NUCLEOTIDE SEQUENCE [LARGE SCALE GENOMIC DNA]</scope>
    <source>
        <strain evidence="4 5">28M-24</strain>
    </source>
</reference>
<comment type="caution">
    <text evidence="4">The sequence shown here is derived from an EMBL/GenBank/DDBJ whole genome shotgun (WGS) entry which is preliminary data.</text>
</comment>
<keyword evidence="5" id="KW-1185">Reference proteome</keyword>
<evidence type="ECO:0000313" key="5">
    <source>
        <dbReference type="Proteomes" id="UP000627521"/>
    </source>
</evidence>
<dbReference type="GO" id="GO:0016853">
    <property type="term" value="F:isomerase activity"/>
    <property type="evidence" value="ECO:0007669"/>
    <property type="project" value="UniProtKB-KW"/>
</dbReference>
<protein>
    <submittedName>
        <fullName evidence="4">Peptidylprolyl isomerase</fullName>
    </submittedName>
</protein>